<accession>A0A9W8PY08</accession>
<comment type="caution">
    <text evidence="1">The sequence shown here is derived from an EMBL/GenBank/DDBJ whole genome shotgun (WGS) entry which is preliminary data.</text>
</comment>
<proteinExistence type="predicted"/>
<dbReference type="OrthoDB" id="5343483at2759"/>
<gene>
    <name evidence="1" type="ORF">NW766_003154</name>
</gene>
<protein>
    <submittedName>
        <fullName evidence="1">Uncharacterized protein</fullName>
    </submittedName>
</protein>
<evidence type="ECO:0000313" key="1">
    <source>
        <dbReference type="EMBL" id="KAJ4019433.1"/>
    </source>
</evidence>
<organism evidence="1 2">
    <name type="scientific">Fusarium irregulare</name>
    <dbReference type="NCBI Taxonomy" id="2494466"/>
    <lineage>
        <taxon>Eukaryota</taxon>
        <taxon>Fungi</taxon>
        <taxon>Dikarya</taxon>
        <taxon>Ascomycota</taxon>
        <taxon>Pezizomycotina</taxon>
        <taxon>Sordariomycetes</taxon>
        <taxon>Hypocreomycetidae</taxon>
        <taxon>Hypocreales</taxon>
        <taxon>Nectriaceae</taxon>
        <taxon>Fusarium</taxon>
        <taxon>Fusarium incarnatum-equiseti species complex</taxon>
    </lineage>
</organism>
<name>A0A9W8PY08_9HYPO</name>
<dbReference type="EMBL" id="JAPDHF010000004">
    <property type="protein sequence ID" value="KAJ4019433.1"/>
    <property type="molecule type" value="Genomic_DNA"/>
</dbReference>
<keyword evidence="2" id="KW-1185">Reference proteome</keyword>
<sequence>MAGYDSLHQLIVANPWICKGPLLWTDKHLELLGIKFQPTGPLIPFPSICRSICDPSVAYGKEFVAGLTSEAKRAAFVRIFQSLSYGYVHLTWANTLPSSLVSFVLTFPVFSEEKAIFMYDGKKIHTTSCWISQPPPPVLYEYPIIGYFHYDDVKWDRLESIQPKDNPGARIGGNAPVARLCRRRLQNATPQEWYKDPYLVGLILSLAQ</sequence>
<reference evidence="1" key="1">
    <citation type="submission" date="2022-10" db="EMBL/GenBank/DDBJ databases">
        <title>Fusarium specimens isolated from Avocado Roots.</title>
        <authorList>
            <person name="Stajich J."/>
            <person name="Roper C."/>
            <person name="Heimlech-Rivalta G."/>
        </authorList>
    </citation>
    <scope>NUCLEOTIDE SEQUENCE</scope>
    <source>
        <strain evidence="1">CF00143</strain>
    </source>
</reference>
<dbReference type="Proteomes" id="UP001152130">
    <property type="component" value="Unassembled WGS sequence"/>
</dbReference>
<dbReference type="AlphaFoldDB" id="A0A9W8PY08"/>
<evidence type="ECO:0000313" key="2">
    <source>
        <dbReference type="Proteomes" id="UP001152130"/>
    </source>
</evidence>